<comment type="caution">
    <text evidence="2">The sequence shown here is derived from an EMBL/GenBank/DDBJ whole genome shotgun (WGS) entry which is preliminary data.</text>
</comment>
<protein>
    <submittedName>
        <fullName evidence="2">Uncharacterized protein</fullName>
    </submittedName>
</protein>
<name>A0AA38J3U8_9CUCU</name>
<gene>
    <name evidence="2" type="ORF">Zmor_000893</name>
</gene>
<evidence type="ECO:0000256" key="1">
    <source>
        <dbReference type="SAM" id="Coils"/>
    </source>
</evidence>
<evidence type="ECO:0000313" key="2">
    <source>
        <dbReference type="EMBL" id="KAJ3665396.1"/>
    </source>
</evidence>
<evidence type="ECO:0000313" key="3">
    <source>
        <dbReference type="Proteomes" id="UP001168821"/>
    </source>
</evidence>
<dbReference type="Proteomes" id="UP001168821">
    <property type="component" value="Unassembled WGS sequence"/>
</dbReference>
<dbReference type="EMBL" id="JALNTZ010000001">
    <property type="protein sequence ID" value="KAJ3665396.1"/>
    <property type="molecule type" value="Genomic_DNA"/>
</dbReference>
<reference evidence="2" key="1">
    <citation type="journal article" date="2023" name="G3 (Bethesda)">
        <title>Whole genome assemblies of Zophobas morio and Tenebrio molitor.</title>
        <authorList>
            <person name="Kaur S."/>
            <person name="Stinson S.A."/>
            <person name="diCenzo G.C."/>
        </authorList>
    </citation>
    <scope>NUCLEOTIDE SEQUENCE</scope>
    <source>
        <strain evidence="2">QUZm001</strain>
    </source>
</reference>
<sequence>MTTTPVSKSKLSCRVVKSKTDAKKEVESPTLQSAATTPIKNGHVNADTDYSPLYFPLTQETNEEIDVLWDWHSPQTSQRKRRTQKRLIPAQSPKFPLKRHPSNNNNTQNFERLRNELKMLQEELAMPDDESCLCVSPQQEMEIKRDESNILNLEQNCDEFEDLFNDSIDEELVLCSQKIEQELESKNGINNARVDLSTNICDNTEINSLINKYNDKKIITSNRDLAQESFDISFDTFRTEDRNLSVQVSKHSKLTLQRTLSDIPVNKTNVIHTASGKLEFHRTKSFELAGLNTHNQNLSKTTLDEIERKRLEAKAKLELKKQKDTFIKSPDKCSPEEIEKKRLQALAKLEAKRIQDIVEKKRQEALKRLQISRMKNASQVKSTLTTRL</sequence>
<proteinExistence type="predicted"/>
<dbReference type="AlphaFoldDB" id="A0AA38J3U8"/>
<organism evidence="2 3">
    <name type="scientific">Zophobas morio</name>
    <dbReference type="NCBI Taxonomy" id="2755281"/>
    <lineage>
        <taxon>Eukaryota</taxon>
        <taxon>Metazoa</taxon>
        <taxon>Ecdysozoa</taxon>
        <taxon>Arthropoda</taxon>
        <taxon>Hexapoda</taxon>
        <taxon>Insecta</taxon>
        <taxon>Pterygota</taxon>
        <taxon>Neoptera</taxon>
        <taxon>Endopterygota</taxon>
        <taxon>Coleoptera</taxon>
        <taxon>Polyphaga</taxon>
        <taxon>Cucujiformia</taxon>
        <taxon>Tenebrionidae</taxon>
        <taxon>Zophobas</taxon>
    </lineage>
</organism>
<feature type="coiled-coil region" evidence="1">
    <location>
        <begin position="103"/>
        <end position="163"/>
    </location>
</feature>
<accession>A0AA38J3U8</accession>
<keyword evidence="3" id="KW-1185">Reference proteome</keyword>
<keyword evidence="1" id="KW-0175">Coiled coil</keyword>